<dbReference type="Proteomes" id="UP000177626">
    <property type="component" value="Unassembled WGS sequence"/>
</dbReference>
<name>A0A1G2BYV0_9BACT</name>
<comment type="caution">
    <text evidence="2">The sequence shown here is derived from an EMBL/GenBank/DDBJ whole genome shotgun (WGS) entry which is preliminary data.</text>
</comment>
<evidence type="ECO:0000256" key="1">
    <source>
        <dbReference type="SAM" id="Phobius"/>
    </source>
</evidence>
<sequence length="178" mass="20195">MKIFVKNKRGFTLLETIMYLFIATILMITISGLVLSIFNARRYFISINDVNHNARFIIHYLTNRMHNVDNIVDVSPAVEKFHFYQIPSTRFSMEISGEDFVYREGQDTGAGFPEQPSLAPVVLNNSNIIVSNLSLLAVNDYQGATNQGVQINFTLSTGSANDQFGYYQKNFSTFISIR</sequence>
<accession>A0A1G2BYV0</accession>
<keyword evidence="1" id="KW-0812">Transmembrane</keyword>
<dbReference type="AlphaFoldDB" id="A0A1G2BYV0"/>
<keyword evidence="1" id="KW-1133">Transmembrane helix</keyword>
<gene>
    <name evidence="2" type="ORF">A2406_02990</name>
</gene>
<keyword evidence="1" id="KW-0472">Membrane</keyword>
<reference evidence="2 3" key="1">
    <citation type="journal article" date="2016" name="Nat. Commun.">
        <title>Thousands of microbial genomes shed light on interconnected biogeochemical processes in an aquifer system.</title>
        <authorList>
            <person name="Anantharaman K."/>
            <person name="Brown C.T."/>
            <person name="Hug L.A."/>
            <person name="Sharon I."/>
            <person name="Castelle C.J."/>
            <person name="Probst A.J."/>
            <person name="Thomas B.C."/>
            <person name="Singh A."/>
            <person name="Wilkins M.J."/>
            <person name="Karaoz U."/>
            <person name="Brodie E.L."/>
            <person name="Williams K.H."/>
            <person name="Hubbard S.S."/>
            <person name="Banfield J.F."/>
        </authorList>
    </citation>
    <scope>NUCLEOTIDE SEQUENCE [LARGE SCALE GENOMIC DNA]</scope>
</reference>
<proteinExistence type="predicted"/>
<dbReference type="Pfam" id="PF07963">
    <property type="entry name" value="N_methyl"/>
    <property type="match status" value="1"/>
</dbReference>
<organism evidence="2 3">
    <name type="scientific">Candidatus Komeilibacteria bacterium RIFOXYC1_FULL_37_11</name>
    <dbReference type="NCBI Taxonomy" id="1798555"/>
    <lineage>
        <taxon>Bacteria</taxon>
        <taxon>Candidatus Komeiliibacteriota</taxon>
    </lineage>
</organism>
<evidence type="ECO:0000313" key="2">
    <source>
        <dbReference type="EMBL" id="OGY94355.1"/>
    </source>
</evidence>
<evidence type="ECO:0008006" key="4">
    <source>
        <dbReference type="Google" id="ProtNLM"/>
    </source>
</evidence>
<dbReference type="InterPro" id="IPR012902">
    <property type="entry name" value="N_methyl_site"/>
</dbReference>
<dbReference type="EMBL" id="MHKQ01000009">
    <property type="protein sequence ID" value="OGY94355.1"/>
    <property type="molecule type" value="Genomic_DNA"/>
</dbReference>
<evidence type="ECO:0000313" key="3">
    <source>
        <dbReference type="Proteomes" id="UP000177626"/>
    </source>
</evidence>
<feature type="transmembrane region" description="Helical" evidence="1">
    <location>
        <begin position="17"/>
        <end position="38"/>
    </location>
</feature>
<protein>
    <recommendedName>
        <fullName evidence="4">Prepilin-type N-terminal cleavage/methylation domain-containing protein</fullName>
    </recommendedName>
</protein>